<gene>
    <name evidence="2" type="ORF">AFUS01_LOCUS43650</name>
</gene>
<dbReference type="PANTHER" id="PTHR16216">
    <property type="entry name" value="DYNEIN ASSEMBLY FACTOR 5, AXONEMAL"/>
    <property type="match status" value="1"/>
</dbReference>
<dbReference type="GO" id="GO:0005737">
    <property type="term" value="C:cytoplasm"/>
    <property type="evidence" value="ECO:0007669"/>
    <property type="project" value="TreeGrafter"/>
</dbReference>
<reference evidence="2" key="1">
    <citation type="submission" date="2021-06" db="EMBL/GenBank/DDBJ databases">
        <authorList>
            <person name="Hodson N. C."/>
            <person name="Mongue J. A."/>
            <person name="Jaron S. K."/>
        </authorList>
    </citation>
    <scope>NUCLEOTIDE SEQUENCE</scope>
</reference>
<feature type="non-terminal residue" evidence="2">
    <location>
        <position position="1"/>
    </location>
</feature>
<dbReference type="Pfam" id="PF24573">
    <property type="entry name" value="HEAT_DAAF5"/>
    <property type="match status" value="1"/>
</dbReference>
<dbReference type="GO" id="GO:0003341">
    <property type="term" value="P:cilium movement"/>
    <property type="evidence" value="ECO:0007669"/>
    <property type="project" value="TreeGrafter"/>
</dbReference>
<organism evidence="2 3">
    <name type="scientific">Allacma fusca</name>
    <dbReference type="NCBI Taxonomy" id="39272"/>
    <lineage>
        <taxon>Eukaryota</taxon>
        <taxon>Metazoa</taxon>
        <taxon>Ecdysozoa</taxon>
        <taxon>Arthropoda</taxon>
        <taxon>Hexapoda</taxon>
        <taxon>Collembola</taxon>
        <taxon>Symphypleona</taxon>
        <taxon>Sminthuridae</taxon>
        <taxon>Allacma</taxon>
    </lineage>
</organism>
<sequence>ILYQLILNAEDKIIMHTQIILKALTYAINDENPIVVSNAKKSAELVGYFVPLESSLPLLVTAVTSSSSIGPLKVLLSVITGGPSSGVEKEALEIGNLISQEEICQTLNPDKLIVIVEILLAMESKTPKSFGHKEESGRRFFRAGITALAMSKNPSISKQAMAFLDKMRELNDLNTVDELVSEMCGEILSEIRANSSQWTSVTPDKLIFEKILSFGVSVVERHAELILIIMTENLGPERDPEVRLRFFALLAENLQHCPKSGCETQLHEFTKHIIENVLTPNLVWVAGKTAGALRTAASSCIHSILDADILPSNIIMSIAPDLIPALLSLTDDNATLTRQIACQSIEKVVNSSNSRLSPDMINKIYPVLLKRLDDVSNEIRLFTCTCLHATFNNLPKEYEPSFYRYHLTGAMSTLMVHLDDDDEEIQDVIFSKLVFPNISVNVR</sequence>
<dbReference type="InterPro" id="IPR056497">
    <property type="entry name" value="HEAT_DAAF5"/>
</dbReference>
<dbReference type="EMBL" id="CAJVCH010570115">
    <property type="protein sequence ID" value="CAG7834113.1"/>
    <property type="molecule type" value="Genomic_DNA"/>
</dbReference>
<dbReference type="GO" id="GO:0036158">
    <property type="term" value="P:outer dynein arm assembly"/>
    <property type="evidence" value="ECO:0007669"/>
    <property type="project" value="TreeGrafter"/>
</dbReference>
<protein>
    <recommendedName>
        <fullName evidence="1">Dynein axonemal assembly factor 5 HEAT-repeat domain-containing protein</fullName>
    </recommendedName>
</protein>
<feature type="domain" description="Dynein axonemal assembly factor 5 HEAT-repeat" evidence="1">
    <location>
        <begin position="2"/>
        <end position="126"/>
    </location>
</feature>
<dbReference type="GO" id="GO:0045505">
    <property type="term" value="F:dynein intermediate chain binding"/>
    <property type="evidence" value="ECO:0007669"/>
    <property type="project" value="TreeGrafter"/>
</dbReference>
<accession>A0A8J2LLF6</accession>
<proteinExistence type="predicted"/>
<keyword evidence="3" id="KW-1185">Reference proteome</keyword>
<dbReference type="PANTHER" id="PTHR16216:SF2">
    <property type="entry name" value="DYNEIN AXONEMAL ASSEMBLY FACTOR 5"/>
    <property type="match status" value="1"/>
</dbReference>
<comment type="caution">
    <text evidence="2">The sequence shown here is derived from an EMBL/GenBank/DDBJ whole genome shotgun (WGS) entry which is preliminary data.</text>
</comment>
<dbReference type="AlphaFoldDB" id="A0A8J2LLF6"/>
<dbReference type="OrthoDB" id="413572at2759"/>
<evidence type="ECO:0000259" key="1">
    <source>
        <dbReference type="Pfam" id="PF24573"/>
    </source>
</evidence>
<name>A0A8J2LLF6_9HEXA</name>
<evidence type="ECO:0000313" key="2">
    <source>
        <dbReference type="EMBL" id="CAG7834113.1"/>
    </source>
</evidence>
<evidence type="ECO:0000313" key="3">
    <source>
        <dbReference type="Proteomes" id="UP000708208"/>
    </source>
</evidence>
<dbReference type="InterPro" id="IPR052623">
    <property type="entry name" value="DAAF5"/>
</dbReference>
<dbReference type="Proteomes" id="UP000708208">
    <property type="component" value="Unassembled WGS sequence"/>
</dbReference>
<dbReference type="GO" id="GO:0036159">
    <property type="term" value="P:inner dynein arm assembly"/>
    <property type="evidence" value="ECO:0007669"/>
    <property type="project" value="TreeGrafter"/>
</dbReference>